<dbReference type="Pfam" id="PF00005">
    <property type="entry name" value="ABC_tran"/>
    <property type="match status" value="1"/>
</dbReference>
<dbReference type="Gene3D" id="1.20.1560.10">
    <property type="entry name" value="ABC transporter type 1, transmembrane domain"/>
    <property type="match status" value="1"/>
</dbReference>
<dbReference type="PROSITE" id="PS00211">
    <property type="entry name" value="ABC_TRANSPORTER_1"/>
    <property type="match status" value="1"/>
</dbReference>
<dbReference type="SMART" id="SM00382">
    <property type="entry name" value="AAA"/>
    <property type="match status" value="1"/>
</dbReference>
<evidence type="ECO:0000256" key="4">
    <source>
        <dbReference type="ARBA" id="ARBA00022840"/>
    </source>
</evidence>
<feature type="domain" description="ABC transmembrane type-1" evidence="9">
    <location>
        <begin position="37"/>
        <end position="319"/>
    </location>
</feature>
<proteinExistence type="predicted"/>
<dbReference type="SUPFAM" id="SSF52540">
    <property type="entry name" value="P-loop containing nucleoside triphosphate hydrolases"/>
    <property type="match status" value="1"/>
</dbReference>
<dbReference type="InterPro" id="IPR017871">
    <property type="entry name" value="ABC_transporter-like_CS"/>
</dbReference>
<evidence type="ECO:0000313" key="10">
    <source>
        <dbReference type="EMBL" id="GIP56759.1"/>
    </source>
</evidence>
<dbReference type="InterPro" id="IPR027417">
    <property type="entry name" value="P-loop_NTPase"/>
</dbReference>
<dbReference type="Proteomes" id="UP000681290">
    <property type="component" value="Unassembled WGS sequence"/>
</dbReference>
<feature type="transmembrane region" description="Helical" evidence="7">
    <location>
        <begin position="289"/>
        <end position="311"/>
    </location>
</feature>
<evidence type="ECO:0000256" key="5">
    <source>
        <dbReference type="ARBA" id="ARBA00022989"/>
    </source>
</evidence>
<evidence type="ECO:0000256" key="3">
    <source>
        <dbReference type="ARBA" id="ARBA00022741"/>
    </source>
</evidence>
<feature type="domain" description="ABC transporter" evidence="8">
    <location>
        <begin position="353"/>
        <end position="587"/>
    </location>
</feature>
<evidence type="ECO:0000256" key="1">
    <source>
        <dbReference type="ARBA" id="ARBA00004651"/>
    </source>
</evidence>
<dbReference type="CDD" id="cd07346">
    <property type="entry name" value="ABC_6TM_exporters"/>
    <property type="match status" value="1"/>
</dbReference>
<dbReference type="SUPFAM" id="SSF90123">
    <property type="entry name" value="ABC transporter transmembrane region"/>
    <property type="match status" value="1"/>
</dbReference>
<keyword evidence="4 10" id="KW-0067">ATP-binding</keyword>
<dbReference type="PROSITE" id="PS50893">
    <property type="entry name" value="ABC_TRANSPORTER_2"/>
    <property type="match status" value="1"/>
</dbReference>
<feature type="transmembrane region" description="Helical" evidence="7">
    <location>
        <begin position="32"/>
        <end position="53"/>
    </location>
</feature>
<protein>
    <submittedName>
        <fullName evidence="10">ABC transporter ATP-binding protein</fullName>
    </submittedName>
</protein>
<reference evidence="10 11" key="1">
    <citation type="submission" date="2021-03" db="EMBL/GenBank/DDBJ databases">
        <title>Antimicrobial resistance genes in bacteria isolated from Japanese honey, and their potential for conferring macrolide and lincosamide resistance in the American foulbrood pathogen Paenibacillus larvae.</title>
        <authorList>
            <person name="Okamoto M."/>
            <person name="Kumagai M."/>
            <person name="Kanamori H."/>
            <person name="Takamatsu D."/>
        </authorList>
    </citation>
    <scope>NUCLEOTIDE SEQUENCE [LARGE SCALE GENOMIC DNA]</scope>
    <source>
        <strain evidence="10 11">J15TS10</strain>
    </source>
</reference>
<dbReference type="Gene3D" id="3.40.50.300">
    <property type="entry name" value="P-loop containing nucleotide triphosphate hydrolases"/>
    <property type="match status" value="1"/>
</dbReference>
<keyword evidence="2 7" id="KW-0812">Transmembrane</keyword>
<accession>A0ABQ4MLE4</accession>
<dbReference type="InterPro" id="IPR011527">
    <property type="entry name" value="ABC1_TM_dom"/>
</dbReference>
<name>A0ABQ4MLE4_9BACL</name>
<dbReference type="Pfam" id="PF00664">
    <property type="entry name" value="ABC_membrane"/>
    <property type="match status" value="1"/>
</dbReference>
<keyword evidence="3" id="KW-0547">Nucleotide-binding</keyword>
<keyword evidence="11" id="KW-1185">Reference proteome</keyword>
<sequence>MSLVQSQNKQIEQERQHPLKVYLWVLSFVKPYYVITILLILAGVIVSGGELIIPKVIQYFIDVVYPAGDYRGLVNLCVILFMIIIAVILSSMAMNLLQRTLSEKAARDLRFAAFRKTRELGIPYYEHKPAGQIISLLNNEVSALQEIYKTYMPTTIQFFIHSVLSLAIMVSISLKLSLIIIPVFILYYLLGPYFARKAVVHGMETANCSIQLNKQIYDSVSALQEIRANGNQDWDITRHSKRVKLYLNAYLKTNLFSFLRGSVRRFCNNLGAVGIFAYGSILARTGELTVGGFVVFVLTYFYTIFVITKIVSLATEQRQVMFQGEKLYNLLKFKPSVKESSNPVTLQNIKGFLSFNQVYFGYSMNKPILKNFNLEIQVGEKIVLVGTSGGGKSTIIKLAVRFYNPWSGTITLDGVPLKDLRLSQVREAMGCVFQETYLFGKSIRDNIRFGNPNASEEEIVAAAKAASAHEFILGLPKGYDTLVGERGIKLSGGQRQRISIARMFIKNPPVILLDEATSALDNINEKEVQDAFDRLMRGRTTIIVSHRLTTIRNANRIVVLDEGEIYEQGTYEELMDIQGKFYKLVNGNQVK</sequence>
<dbReference type="EMBL" id="BOSM01000001">
    <property type="protein sequence ID" value="GIP56759.1"/>
    <property type="molecule type" value="Genomic_DNA"/>
</dbReference>
<evidence type="ECO:0000256" key="2">
    <source>
        <dbReference type="ARBA" id="ARBA00022692"/>
    </source>
</evidence>
<feature type="transmembrane region" description="Helical" evidence="7">
    <location>
        <begin position="158"/>
        <end position="190"/>
    </location>
</feature>
<dbReference type="InterPro" id="IPR003439">
    <property type="entry name" value="ABC_transporter-like_ATP-bd"/>
</dbReference>
<dbReference type="InterPro" id="IPR039421">
    <property type="entry name" value="Type_1_exporter"/>
</dbReference>
<dbReference type="PANTHER" id="PTHR43394">
    <property type="entry name" value="ATP-DEPENDENT PERMEASE MDL1, MITOCHONDRIAL"/>
    <property type="match status" value="1"/>
</dbReference>
<dbReference type="RefSeq" id="WP_213588794.1">
    <property type="nucleotide sequence ID" value="NZ_BOSM01000001.1"/>
</dbReference>
<gene>
    <name evidence="10" type="ORF">J15TS10_05730</name>
</gene>
<evidence type="ECO:0000313" key="11">
    <source>
        <dbReference type="Proteomes" id="UP000681290"/>
    </source>
</evidence>
<evidence type="ECO:0000259" key="8">
    <source>
        <dbReference type="PROSITE" id="PS50893"/>
    </source>
</evidence>
<evidence type="ECO:0000256" key="6">
    <source>
        <dbReference type="ARBA" id="ARBA00023136"/>
    </source>
</evidence>
<organism evidence="10 11">
    <name type="scientific">Paenibacillus woosongensis</name>
    <dbReference type="NCBI Taxonomy" id="307580"/>
    <lineage>
        <taxon>Bacteria</taxon>
        <taxon>Bacillati</taxon>
        <taxon>Bacillota</taxon>
        <taxon>Bacilli</taxon>
        <taxon>Bacillales</taxon>
        <taxon>Paenibacillaceae</taxon>
        <taxon>Paenibacillus</taxon>
    </lineage>
</organism>
<dbReference type="GO" id="GO:0005524">
    <property type="term" value="F:ATP binding"/>
    <property type="evidence" value="ECO:0007669"/>
    <property type="project" value="UniProtKB-KW"/>
</dbReference>
<dbReference type="InterPro" id="IPR036640">
    <property type="entry name" value="ABC1_TM_sf"/>
</dbReference>
<dbReference type="PROSITE" id="PS50929">
    <property type="entry name" value="ABC_TM1F"/>
    <property type="match status" value="1"/>
</dbReference>
<dbReference type="PANTHER" id="PTHR43394:SF1">
    <property type="entry name" value="ATP-BINDING CASSETTE SUB-FAMILY B MEMBER 10, MITOCHONDRIAL"/>
    <property type="match status" value="1"/>
</dbReference>
<dbReference type="InterPro" id="IPR003593">
    <property type="entry name" value="AAA+_ATPase"/>
</dbReference>
<keyword evidence="6 7" id="KW-0472">Membrane</keyword>
<feature type="transmembrane region" description="Helical" evidence="7">
    <location>
        <begin position="73"/>
        <end position="94"/>
    </location>
</feature>
<keyword evidence="5 7" id="KW-1133">Transmembrane helix</keyword>
<comment type="subcellular location">
    <subcellularLocation>
        <location evidence="1">Cell membrane</location>
        <topology evidence="1">Multi-pass membrane protein</topology>
    </subcellularLocation>
</comment>
<evidence type="ECO:0000259" key="9">
    <source>
        <dbReference type="PROSITE" id="PS50929"/>
    </source>
</evidence>
<feature type="transmembrane region" description="Helical" evidence="7">
    <location>
        <begin position="266"/>
        <end position="283"/>
    </location>
</feature>
<evidence type="ECO:0000256" key="7">
    <source>
        <dbReference type="SAM" id="Phobius"/>
    </source>
</evidence>
<comment type="caution">
    <text evidence="10">The sequence shown here is derived from an EMBL/GenBank/DDBJ whole genome shotgun (WGS) entry which is preliminary data.</text>
</comment>